<dbReference type="Proteomes" id="UP000827092">
    <property type="component" value="Unassembled WGS sequence"/>
</dbReference>
<dbReference type="AlphaFoldDB" id="A0AAV6U0Z3"/>
<proteinExistence type="predicted"/>
<evidence type="ECO:0000256" key="4">
    <source>
        <dbReference type="ARBA" id="ARBA00022989"/>
    </source>
</evidence>
<dbReference type="InterPro" id="IPR013604">
    <property type="entry name" value="7TM_chemorcpt"/>
</dbReference>
<keyword evidence="8" id="KW-1185">Reference proteome</keyword>
<evidence type="ECO:0000313" key="7">
    <source>
        <dbReference type="EMBL" id="KAG8177666.1"/>
    </source>
</evidence>
<keyword evidence="4 6" id="KW-1133">Transmembrane helix</keyword>
<keyword evidence="2" id="KW-1003">Cell membrane</keyword>
<feature type="transmembrane region" description="Helical" evidence="6">
    <location>
        <begin position="34"/>
        <end position="57"/>
    </location>
</feature>
<gene>
    <name evidence="7" type="ORF">JTE90_012446</name>
</gene>
<feature type="transmembrane region" description="Helical" evidence="6">
    <location>
        <begin position="222"/>
        <end position="243"/>
    </location>
</feature>
<protein>
    <recommendedName>
        <fullName evidence="9">Gustatory receptor</fullName>
    </recommendedName>
</protein>
<dbReference type="EMBL" id="JAFNEN010000763">
    <property type="protein sequence ID" value="KAG8177666.1"/>
    <property type="molecule type" value="Genomic_DNA"/>
</dbReference>
<comment type="caution">
    <text evidence="7">The sequence shown here is derived from an EMBL/GenBank/DDBJ whole genome shotgun (WGS) entry which is preliminary data.</text>
</comment>
<evidence type="ECO:0000313" key="8">
    <source>
        <dbReference type="Proteomes" id="UP000827092"/>
    </source>
</evidence>
<reference evidence="7 8" key="1">
    <citation type="journal article" date="2022" name="Nat. Ecol. Evol.">
        <title>A masculinizing supergene underlies an exaggerated male reproductive morph in a spider.</title>
        <authorList>
            <person name="Hendrickx F."/>
            <person name="De Corte Z."/>
            <person name="Sonet G."/>
            <person name="Van Belleghem S.M."/>
            <person name="Kostlbacher S."/>
            <person name="Vangestel C."/>
        </authorList>
    </citation>
    <scope>NUCLEOTIDE SEQUENCE [LARGE SCALE GENOMIC DNA]</scope>
    <source>
        <strain evidence="7">W744_W776</strain>
    </source>
</reference>
<sequence length="266" mass="30134">MSVFFFNDVFELFLHTIHLPPFIKQGSKTEYLNFVLFCIISSYLSSVLTGGLVYLICKNIYKTIGDILIEYRLELKKHLRTIETWTIESLSNDISVFKNIILRVNEIEEVFGVFVLLLYAILICGFFNTVSVIIQNSSRLDSAANKAFIACNICAATTTFVQMSRYGSYISSQVQSLKTQMIVCSDKFIRSSPSKSTMDVFHYLFEIVMKSQIEVTGNGMFVINYSLVLTIISTMVTYSVLILQLDNKNSISYTESPVESSTQTLS</sequence>
<keyword evidence="5 6" id="KW-0472">Membrane</keyword>
<evidence type="ECO:0000256" key="3">
    <source>
        <dbReference type="ARBA" id="ARBA00022692"/>
    </source>
</evidence>
<accession>A0AAV6U0Z3</accession>
<comment type="subcellular location">
    <subcellularLocation>
        <location evidence="1">Cell membrane</location>
        <topology evidence="1">Multi-pass membrane protein</topology>
    </subcellularLocation>
</comment>
<evidence type="ECO:0000256" key="1">
    <source>
        <dbReference type="ARBA" id="ARBA00004651"/>
    </source>
</evidence>
<organism evidence="7 8">
    <name type="scientific">Oedothorax gibbosus</name>
    <dbReference type="NCBI Taxonomy" id="931172"/>
    <lineage>
        <taxon>Eukaryota</taxon>
        <taxon>Metazoa</taxon>
        <taxon>Ecdysozoa</taxon>
        <taxon>Arthropoda</taxon>
        <taxon>Chelicerata</taxon>
        <taxon>Arachnida</taxon>
        <taxon>Araneae</taxon>
        <taxon>Araneomorphae</taxon>
        <taxon>Entelegynae</taxon>
        <taxon>Araneoidea</taxon>
        <taxon>Linyphiidae</taxon>
        <taxon>Erigoninae</taxon>
        <taxon>Oedothorax</taxon>
    </lineage>
</organism>
<feature type="transmembrane region" description="Helical" evidence="6">
    <location>
        <begin position="110"/>
        <end position="134"/>
    </location>
</feature>
<evidence type="ECO:0000256" key="2">
    <source>
        <dbReference type="ARBA" id="ARBA00022475"/>
    </source>
</evidence>
<keyword evidence="3 6" id="KW-0812">Transmembrane</keyword>
<dbReference type="GO" id="GO:0050909">
    <property type="term" value="P:sensory perception of taste"/>
    <property type="evidence" value="ECO:0007669"/>
    <property type="project" value="InterPro"/>
</dbReference>
<evidence type="ECO:0000256" key="6">
    <source>
        <dbReference type="SAM" id="Phobius"/>
    </source>
</evidence>
<name>A0AAV6U0Z3_9ARAC</name>
<dbReference type="Pfam" id="PF08395">
    <property type="entry name" value="7tm_7"/>
    <property type="match status" value="1"/>
</dbReference>
<dbReference type="GO" id="GO:0005886">
    <property type="term" value="C:plasma membrane"/>
    <property type="evidence" value="ECO:0007669"/>
    <property type="project" value="UniProtKB-SubCell"/>
</dbReference>
<evidence type="ECO:0000256" key="5">
    <source>
        <dbReference type="ARBA" id="ARBA00023136"/>
    </source>
</evidence>
<evidence type="ECO:0008006" key="9">
    <source>
        <dbReference type="Google" id="ProtNLM"/>
    </source>
</evidence>